<comment type="caution">
    <text evidence="6">The sequence shown here is derived from an EMBL/GenBank/DDBJ whole genome shotgun (WGS) entry which is preliminary data.</text>
</comment>
<feature type="domain" description="Putative zinc-finger" evidence="5">
    <location>
        <begin position="10"/>
        <end position="37"/>
    </location>
</feature>
<keyword evidence="4" id="KW-1133">Transmembrane helix</keyword>
<sequence length="299" mass="30781">MTSHVDAETLALSAEGLLDDDEERLVREHIAGCPSCAAELSSLADVSRMLAEAPAPPLPEDVAARLEAVLRAEAEQLRASREANARLRSGAETPEPPSAGGGAVAPLRPRTGPARWMPYLAAAAAAVFVIGGGAAVIRGMMAPDPVEHTFDAEHDGGAPDAALPYRLRVVESGTEYTASALATQAEDVLAASPETTHGAESPADAPKPEYLDEETPDPSACLQRLDRSREDLSMVDLATFRPEGDGAPLDAWVMYFAGGSDGGADGPAGSTAYDVLVVSPGCAGGAGDTVLARATVTER</sequence>
<dbReference type="AlphaFoldDB" id="A0A7X0D8W4"/>
<dbReference type="Gene3D" id="1.10.10.1320">
    <property type="entry name" value="Anti-sigma factor, zinc-finger domain"/>
    <property type="match status" value="1"/>
</dbReference>
<feature type="region of interest" description="Disordered" evidence="3">
    <location>
        <begin position="81"/>
        <end position="107"/>
    </location>
</feature>
<keyword evidence="4" id="KW-0472">Membrane</keyword>
<dbReference type="Proteomes" id="UP000546642">
    <property type="component" value="Unassembled WGS sequence"/>
</dbReference>
<dbReference type="RefSeq" id="WP_184078471.1">
    <property type="nucleotide sequence ID" value="NZ_JACHDS010000001.1"/>
</dbReference>
<evidence type="ECO:0000256" key="2">
    <source>
        <dbReference type="ARBA" id="ARBA00023163"/>
    </source>
</evidence>
<accession>A0A7X0D8W4</accession>
<keyword evidence="2" id="KW-0804">Transcription</keyword>
<evidence type="ECO:0000256" key="4">
    <source>
        <dbReference type="SAM" id="Phobius"/>
    </source>
</evidence>
<feature type="region of interest" description="Disordered" evidence="3">
    <location>
        <begin position="192"/>
        <end position="218"/>
    </location>
</feature>
<evidence type="ECO:0000259" key="5">
    <source>
        <dbReference type="Pfam" id="PF13490"/>
    </source>
</evidence>
<dbReference type="InterPro" id="IPR027383">
    <property type="entry name" value="Znf_put"/>
</dbReference>
<evidence type="ECO:0000256" key="1">
    <source>
        <dbReference type="ARBA" id="ARBA00023015"/>
    </source>
</evidence>
<feature type="transmembrane region" description="Helical" evidence="4">
    <location>
        <begin position="116"/>
        <end position="137"/>
    </location>
</feature>
<name>A0A7X0D8W4_9ACTN</name>
<keyword evidence="1" id="KW-0805">Transcription regulation</keyword>
<keyword evidence="7" id="KW-1185">Reference proteome</keyword>
<dbReference type="EMBL" id="JACHDS010000001">
    <property type="protein sequence ID" value="MBB6174439.1"/>
    <property type="molecule type" value="Genomic_DNA"/>
</dbReference>
<reference evidence="6 7" key="1">
    <citation type="submission" date="2020-08" db="EMBL/GenBank/DDBJ databases">
        <title>Sequencing the genomes of 1000 actinobacteria strains.</title>
        <authorList>
            <person name="Klenk H.-P."/>
        </authorList>
    </citation>
    <scope>NUCLEOTIDE SEQUENCE [LARGE SCALE GENOMIC DNA]</scope>
    <source>
        <strain evidence="6 7">DSM 46659</strain>
    </source>
</reference>
<protein>
    <recommendedName>
        <fullName evidence="5">Putative zinc-finger domain-containing protein</fullName>
    </recommendedName>
</protein>
<gene>
    <name evidence="6" type="ORF">HNR23_004499</name>
</gene>
<proteinExistence type="predicted"/>
<keyword evidence="4" id="KW-0812">Transmembrane</keyword>
<organism evidence="6 7">
    <name type="scientific">Nocardiopsis mwathae</name>
    <dbReference type="NCBI Taxonomy" id="1472723"/>
    <lineage>
        <taxon>Bacteria</taxon>
        <taxon>Bacillati</taxon>
        <taxon>Actinomycetota</taxon>
        <taxon>Actinomycetes</taxon>
        <taxon>Streptosporangiales</taxon>
        <taxon>Nocardiopsidaceae</taxon>
        <taxon>Nocardiopsis</taxon>
    </lineage>
</organism>
<evidence type="ECO:0000313" key="7">
    <source>
        <dbReference type="Proteomes" id="UP000546642"/>
    </source>
</evidence>
<dbReference type="Pfam" id="PF13490">
    <property type="entry name" value="zf-HC2"/>
    <property type="match status" value="1"/>
</dbReference>
<evidence type="ECO:0000256" key="3">
    <source>
        <dbReference type="SAM" id="MobiDB-lite"/>
    </source>
</evidence>
<evidence type="ECO:0000313" key="6">
    <source>
        <dbReference type="EMBL" id="MBB6174439.1"/>
    </source>
</evidence>
<dbReference type="InterPro" id="IPR041916">
    <property type="entry name" value="Anti_sigma_zinc_sf"/>
</dbReference>